<evidence type="ECO:0000313" key="1">
    <source>
        <dbReference type="EMBL" id="QDQ27995.1"/>
    </source>
</evidence>
<sequence length="281" mass="29668">MKTPVIPPTTAYTLQYQDGMFLTSGEMTLAQNYFVNWIQLQNQLLYTPGVLSGLAVTNPSGNTLDIASGAGIDSAGHLLILPDSGGHVLSVPANAANPSYVILVYPTTTQALTGMQPYTLNMAALLQLVGSLDNLPANNLVLAEISMNTTGGISAVTDKRTPVTSRLPADLSAQSMAMLDTSETAQIQLDRIKQGVVSIPSEQLRKPGDSVVQTIYFLDQKTAAFSQKPQVVVTVQGPLPYATSVSEVGPAQFTLTLTVVTAPSADNTDAVLLNWLAYAGK</sequence>
<dbReference type="AlphaFoldDB" id="A0A516SIL5"/>
<dbReference type="OrthoDB" id="3819414at2"/>
<dbReference type="RefSeq" id="WP_144279382.1">
    <property type="nucleotide sequence ID" value="NZ_CP041730.1"/>
</dbReference>
<proteinExistence type="predicted"/>
<reference evidence="2" key="1">
    <citation type="submission" date="2019-07" db="EMBL/GenBank/DDBJ databases">
        <title>Chitinimonas sp. nov., isolated from Ny-Alesund, arctica soil.</title>
        <authorList>
            <person name="Xu Q."/>
            <person name="Peng F."/>
        </authorList>
    </citation>
    <scope>NUCLEOTIDE SEQUENCE [LARGE SCALE GENOMIC DNA]</scope>
    <source>
        <strain evidence="2">R3-44</strain>
    </source>
</reference>
<dbReference type="Proteomes" id="UP000317550">
    <property type="component" value="Chromosome"/>
</dbReference>
<dbReference type="EMBL" id="CP041730">
    <property type="protein sequence ID" value="QDQ27995.1"/>
    <property type="molecule type" value="Genomic_DNA"/>
</dbReference>
<name>A0A516SIL5_9NEIS</name>
<dbReference type="KEGG" id="cari:FNU76_17495"/>
<keyword evidence="2" id="KW-1185">Reference proteome</keyword>
<protein>
    <submittedName>
        <fullName evidence="1">Uncharacterized protein</fullName>
    </submittedName>
</protein>
<organism evidence="1 2">
    <name type="scientific">Chitinimonas arctica</name>
    <dbReference type="NCBI Taxonomy" id="2594795"/>
    <lineage>
        <taxon>Bacteria</taxon>
        <taxon>Pseudomonadati</taxon>
        <taxon>Pseudomonadota</taxon>
        <taxon>Betaproteobacteria</taxon>
        <taxon>Neisseriales</taxon>
        <taxon>Chitinibacteraceae</taxon>
        <taxon>Chitinimonas</taxon>
    </lineage>
</organism>
<evidence type="ECO:0000313" key="2">
    <source>
        <dbReference type="Proteomes" id="UP000317550"/>
    </source>
</evidence>
<accession>A0A516SIL5</accession>
<gene>
    <name evidence="1" type="ORF">FNU76_17495</name>
</gene>